<dbReference type="InterPro" id="IPR012677">
    <property type="entry name" value="Nucleotide-bd_a/b_plait_sf"/>
</dbReference>
<keyword evidence="2" id="KW-0694">RNA-binding</keyword>
<organism evidence="4 5">
    <name type="scientific">Potamilus streckersoni</name>
    <dbReference type="NCBI Taxonomy" id="2493646"/>
    <lineage>
        <taxon>Eukaryota</taxon>
        <taxon>Metazoa</taxon>
        <taxon>Spiralia</taxon>
        <taxon>Lophotrochozoa</taxon>
        <taxon>Mollusca</taxon>
        <taxon>Bivalvia</taxon>
        <taxon>Autobranchia</taxon>
        <taxon>Heteroconchia</taxon>
        <taxon>Palaeoheterodonta</taxon>
        <taxon>Unionida</taxon>
        <taxon>Unionoidea</taxon>
        <taxon>Unionidae</taxon>
        <taxon>Ambleminae</taxon>
        <taxon>Lampsilini</taxon>
        <taxon>Potamilus</taxon>
    </lineage>
</organism>
<dbReference type="AlphaFoldDB" id="A0AAE0W876"/>
<protein>
    <submittedName>
        <fullName evidence="4">Uncharacterized protein</fullName>
    </submittedName>
</protein>
<dbReference type="Gene3D" id="3.30.70.330">
    <property type="match status" value="1"/>
</dbReference>
<reference evidence="4" key="3">
    <citation type="submission" date="2023-05" db="EMBL/GenBank/DDBJ databases">
        <authorList>
            <person name="Smith C.H."/>
        </authorList>
    </citation>
    <scope>NUCLEOTIDE SEQUENCE</scope>
    <source>
        <strain evidence="4">CHS0354</strain>
        <tissue evidence="4">Mantle</tissue>
    </source>
</reference>
<dbReference type="Proteomes" id="UP001195483">
    <property type="component" value="Unassembled WGS sequence"/>
</dbReference>
<keyword evidence="5" id="KW-1185">Reference proteome</keyword>
<dbReference type="PANTHER" id="PTHR13976">
    <property type="entry name" value="HETEROGENEOUS NUCLEAR RIBONUCLEOPROTEIN-RELATED"/>
    <property type="match status" value="1"/>
</dbReference>
<dbReference type="SUPFAM" id="SSF54928">
    <property type="entry name" value="RNA-binding domain, RBD"/>
    <property type="match status" value="1"/>
</dbReference>
<dbReference type="InterPro" id="IPR050666">
    <property type="entry name" value="ESRP"/>
</dbReference>
<feature type="region of interest" description="Disordered" evidence="3">
    <location>
        <begin position="134"/>
        <end position="207"/>
    </location>
</feature>
<evidence type="ECO:0000256" key="3">
    <source>
        <dbReference type="SAM" id="MobiDB-lite"/>
    </source>
</evidence>
<sequence length="207" mass="22823">MSVIIRLQGLPRSAAAMDIKIFFKGISLPSGRVHIFGGDTGDAFIAFTSDEDARQAMMLNMGYIGDGPDVPKFRRMDGAHPNRKVYPPSGPEAFENSKTPFPDECVPGPGRSPSMGMGFRERLTNMRLPRRSRQPSLMNSFGASERFPSPDIRPTLDKGKYFGRPVGPEPFGPAEARGTKRPHPDESEQSPPLTGIAKRMATTIRYR</sequence>
<reference evidence="4" key="2">
    <citation type="journal article" date="2021" name="Genome Biol. Evol.">
        <title>Developing a high-quality reference genome for a parasitic bivalve with doubly uniparental inheritance (Bivalvia: Unionida).</title>
        <authorList>
            <person name="Smith C.H."/>
        </authorList>
    </citation>
    <scope>NUCLEOTIDE SEQUENCE</scope>
    <source>
        <strain evidence="4">CHS0354</strain>
        <tissue evidence="4">Mantle</tissue>
    </source>
</reference>
<accession>A0AAE0W876</accession>
<reference evidence="4" key="1">
    <citation type="journal article" date="2021" name="Genome Biol. Evol.">
        <title>A High-Quality Reference Genome for a Parasitic Bivalve with Doubly Uniparental Inheritance (Bivalvia: Unionida).</title>
        <authorList>
            <person name="Smith C.H."/>
        </authorList>
    </citation>
    <scope>NUCLEOTIDE SEQUENCE</scope>
    <source>
        <strain evidence="4">CHS0354</strain>
    </source>
</reference>
<evidence type="ECO:0000313" key="5">
    <source>
        <dbReference type="Proteomes" id="UP001195483"/>
    </source>
</evidence>
<keyword evidence="1" id="KW-0677">Repeat</keyword>
<name>A0AAE0W876_9BIVA</name>
<dbReference type="InterPro" id="IPR035979">
    <property type="entry name" value="RBD_domain_sf"/>
</dbReference>
<dbReference type="GO" id="GO:0003723">
    <property type="term" value="F:RNA binding"/>
    <property type="evidence" value="ECO:0007669"/>
    <property type="project" value="UniProtKB-KW"/>
</dbReference>
<evidence type="ECO:0000256" key="2">
    <source>
        <dbReference type="ARBA" id="ARBA00022884"/>
    </source>
</evidence>
<evidence type="ECO:0000313" key="4">
    <source>
        <dbReference type="EMBL" id="KAK3604694.1"/>
    </source>
</evidence>
<comment type="caution">
    <text evidence="4">The sequence shown here is derived from an EMBL/GenBank/DDBJ whole genome shotgun (WGS) entry which is preliminary data.</text>
</comment>
<evidence type="ECO:0000256" key="1">
    <source>
        <dbReference type="ARBA" id="ARBA00022737"/>
    </source>
</evidence>
<gene>
    <name evidence="4" type="ORF">CHS0354_008247</name>
</gene>
<dbReference type="EMBL" id="JAEAOA010000549">
    <property type="protein sequence ID" value="KAK3604694.1"/>
    <property type="molecule type" value="Genomic_DNA"/>
</dbReference>
<proteinExistence type="predicted"/>